<evidence type="ECO:0000256" key="13">
    <source>
        <dbReference type="SAM" id="Phobius"/>
    </source>
</evidence>
<sequence length="1081" mass="120791">MAAMGMVEELETLYQKDPSLVSFKDPKEWTPLHHAAAYGQQEAIAFLCNRGAADAAADRPDKVSGADVNAADGSSRTPLHLSVIHDKVNVLRALVKHRDKIDLTKGDENGLTALHHTALRDHDEAALILIESYTVCPNQPCNNGFYPIHLAAKNASVKVLEVLLSWAEKRGCERANMIILPDLEGNVPLHLAVHGGEIKAVEICLKNGANISMQQHDRNTPVHLACAQGALDIVKLMFTMQPQQKLEVLNTKDARGMTPLHCSAMFDHPDLVRYLVMEGASLNTGDCESRTPLLLAAGQRCWRSVEALLQLGADPGIRDNSCKNILHIIVMNGGSINDISPMKLAQLLNDQDISGCSPLHYASKSGQIKSLESLIQLGASVRTKNHRNESPLHFAAKYGRYNTVRQLLESTKGFLILNESNGDGKTALHIASEEGHSRLVQLLISKGALLHRDHQGRTPLHLSASRGHIETINILLAVHGHMLDQTDREGNSALHMAVREGRAETVSMLMSLGCLLNENKKGATAIDVAITYKLEEVAIAMVTHERGPTEVLPMGSKIHGCVSMELIRSLPKVFEAALNQAITKSNFKEDSKRYYITYNFSPLQLNCGQIDQMRSVKKDTDWRPPPLFACNAMVNSRRVELLMHPLTQKFLQMKWQAYGMYVNMIYLLIYITFLTSVTIFASGILGGKCQEQLLEALNPTSTSTRYLNHTDGPAEAIATGLQIKHQFGTFGYLLAILIAFFSGCGLIKEIFHAHYQKMEYLADGMNLIEWILYLSAICMVLPVFVGTEWRAHQYNSAAMAVFTAWFTLLLYFQRFDRIGIYIVMFLEILRTLLKVLAVFSVLIIAFGLNFFSIHFAELQGNHMAYSSVPMSMLRTFSMMLGEIDFLNTFVYPYFEASAQPNIERSLPFPNTTFTILVVFMILMPILLMNLLIGLAVGDIESVKKNAQLKRVAMQVHLHTGLENKLPSLLISRVNKQEIVVYPNDDSVKTSFLQGLVQALNFCMPYKDTSAELDVLEPSCSEEYIWEELESHQLRFRSIAAQLDQQTKLLKLIMQKMEINSEAIETDDNCSASRRRDFFVQY</sequence>
<reference evidence="16" key="1">
    <citation type="submission" date="2025-08" db="UniProtKB">
        <authorList>
            <consortium name="RefSeq"/>
        </authorList>
    </citation>
    <scope>IDENTIFICATION</scope>
    <source>
        <tissue evidence="16">Whole organism</tissue>
    </source>
</reference>
<evidence type="ECO:0000256" key="11">
    <source>
        <dbReference type="ARBA" id="ARBA00023303"/>
    </source>
</evidence>
<evidence type="ECO:0000256" key="2">
    <source>
        <dbReference type="ARBA" id="ARBA00022448"/>
    </source>
</evidence>
<gene>
    <name evidence="16" type="primary">LOC108682427</name>
</gene>
<feature type="repeat" description="ANK" evidence="12">
    <location>
        <begin position="387"/>
        <end position="409"/>
    </location>
</feature>
<feature type="repeat" description="ANK" evidence="12">
    <location>
        <begin position="27"/>
        <end position="59"/>
    </location>
</feature>
<keyword evidence="15" id="KW-1185">Reference proteome</keyword>
<feature type="transmembrane region" description="Helical" evidence="13">
    <location>
        <begin position="876"/>
        <end position="894"/>
    </location>
</feature>
<dbReference type="Gene3D" id="1.25.40.20">
    <property type="entry name" value="Ankyrin repeat-containing domain"/>
    <property type="match status" value="3"/>
</dbReference>
<keyword evidence="16" id="KW-0675">Receptor</keyword>
<dbReference type="KEGG" id="hazt:108682427"/>
<dbReference type="InterPro" id="IPR036770">
    <property type="entry name" value="Ankyrin_rpt-contain_sf"/>
</dbReference>
<proteinExistence type="predicted"/>
<dbReference type="CTD" id="8989"/>
<feature type="repeat" description="ANK" evidence="12">
    <location>
        <begin position="288"/>
        <end position="320"/>
    </location>
</feature>
<dbReference type="InterPro" id="IPR052076">
    <property type="entry name" value="TRP_cation_channel"/>
</dbReference>
<evidence type="ECO:0000256" key="12">
    <source>
        <dbReference type="PROSITE-ProRule" id="PRU00023"/>
    </source>
</evidence>
<dbReference type="InterPro" id="IPR005821">
    <property type="entry name" value="Ion_trans_dom"/>
</dbReference>
<dbReference type="PROSITE" id="PS50297">
    <property type="entry name" value="ANK_REP_REGION"/>
    <property type="match status" value="9"/>
</dbReference>
<dbReference type="Pfam" id="PF00023">
    <property type="entry name" value="Ank"/>
    <property type="match status" value="2"/>
</dbReference>
<feature type="transmembrane region" description="Helical" evidence="13">
    <location>
        <begin position="767"/>
        <end position="785"/>
    </location>
</feature>
<feature type="domain" description="Ion transport" evidence="14">
    <location>
        <begin position="729"/>
        <end position="946"/>
    </location>
</feature>
<evidence type="ECO:0000256" key="10">
    <source>
        <dbReference type="ARBA" id="ARBA00023180"/>
    </source>
</evidence>
<keyword evidence="4 13" id="KW-0812">Transmembrane</keyword>
<dbReference type="Pfam" id="PF00520">
    <property type="entry name" value="Ion_trans"/>
    <property type="match status" value="1"/>
</dbReference>
<evidence type="ECO:0000256" key="6">
    <source>
        <dbReference type="ARBA" id="ARBA00022989"/>
    </source>
</evidence>
<evidence type="ECO:0000256" key="3">
    <source>
        <dbReference type="ARBA" id="ARBA00022606"/>
    </source>
</evidence>
<dbReference type="GO" id="GO:0005216">
    <property type="term" value="F:monoatomic ion channel activity"/>
    <property type="evidence" value="ECO:0007669"/>
    <property type="project" value="InterPro"/>
</dbReference>
<keyword evidence="3" id="KW-0716">Sensory transduction</keyword>
<keyword evidence="2" id="KW-0813">Transport</keyword>
<keyword evidence="11" id="KW-0407">Ion channel</keyword>
<evidence type="ECO:0000256" key="4">
    <source>
        <dbReference type="ARBA" id="ARBA00022692"/>
    </source>
</evidence>
<protein>
    <submittedName>
        <fullName evidence="16">Transient receptor potential cation channel subfamily A member 1</fullName>
    </submittedName>
</protein>
<keyword evidence="5" id="KW-0677">Repeat</keyword>
<keyword evidence="7 12" id="KW-0040">ANK repeat</keyword>
<feature type="repeat" description="ANK" evidence="12">
    <location>
        <begin position="74"/>
        <end position="106"/>
    </location>
</feature>
<feature type="repeat" description="ANK" evidence="12">
    <location>
        <begin position="255"/>
        <end position="287"/>
    </location>
</feature>
<evidence type="ECO:0000256" key="9">
    <source>
        <dbReference type="ARBA" id="ARBA00023136"/>
    </source>
</evidence>
<feature type="repeat" description="ANK" evidence="12">
    <location>
        <begin position="489"/>
        <end position="521"/>
    </location>
</feature>
<evidence type="ECO:0000256" key="1">
    <source>
        <dbReference type="ARBA" id="ARBA00004141"/>
    </source>
</evidence>
<feature type="transmembrane region" description="Helical" evidence="13">
    <location>
        <begin position="915"/>
        <end position="936"/>
    </location>
</feature>
<feature type="repeat" description="ANK" evidence="12">
    <location>
        <begin position="423"/>
        <end position="455"/>
    </location>
</feature>
<feature type="transmembrane region" description="Helical" evidence="13">
    <location>
        <begin position="729"/>
        <end position="747"/>
    </location>
</feature>
<evidence type="ECO:0000256" key="8">
    <source>
        <dbReference type="ARBA" id="ARBA00023065"/>
    </source>
</evidence>
<feature type="repeat" description="ANK" evidence="12">
    <location>
        <begin position="184"/>
        <end position="216"/>
    </location>
</feature>
<evidence type="ECO:0000256" key="7">
    <source>
        <dbReference type="ARBA" id="ARBA00023043"/>
    </source>
</evidence>
<dbReference type="OMA" id="LEMKWHA"/>
<dbReference type="InterPro" id="IPR002110">
    <property type="entry name" value="Ankyrin_rpt"/>
</dbReference>
<keyword evidence="8" id="KW-0406">Ion transport</keyword>
<dbReference type="PANTHER" id="PTHR47143:SF1">
    <property type="entry name" value="ION_TRANS DOMAIN-CONTAINING PROTEIN"/>
    <property type="match status" value="1"/>
</dbReference>
<dbReference type="Proteomes" id="UP000694843">
    <property type="component" value="Unplaced"/>
</dbReference>
<keyword evidence="10" id="KW-0325">Glycoprotein</keyword>
<feature type="repeat" description="ANK" evidence="12">
    <location>
        <begin position="143"/>
        <end position="165"/>
    </location>
</feature>
<feature type="transmembrane region" description="Helical" evidence="13">
    <location>
        <begin position="791"/>
        <end position="812"/>
    </location>
</feature>
<dbReference type="SUPFAM" id="SSF48403">
    <property type="entry name" value="Ankyrin repeat"/>
    <property type="match status" value="2"/>
</dbReference>
<evidence type="ECO:0000256" key="5">
    <source>
        <dbReference type="ARBA" id="ARBA00022737"/>
    </source>
</evidence>
<dbReference type="PROSITE" id="PS50088">
    <property type="entry name" value="ANK_REPEAT"/>
    <property type="match status" value="11"/>
</dbReference>
<dbReference type="GeneID" id="108682427"/>
<dbReference type="AlphaFoldDB" id="A0A979FLC6"/>
<comment type="subcellular location">
    <subcellularLocation>
        <location evidence="1">Membrane</location>
        <topology evidence="1">Multi-pass membrane protein</topology>
    </subcellularLocation>
</comment>
<feature type="repeat" description="ANK" evidence="12">
    <location>
        <begin position="354"/>
        <end position="386"/>
    </location>
</feature>
<evidence type="ECO:0000313" key="15">
    <source>
        <dbReference type="Proteomes" id="UP000694843"/>
    </source>
</evidence>
<keyword evidence="9 13" id="KW-0472">Membrane</keyword>
<dbReference type="SMART" id="SM00248">
    <property type="entry name" value="ANK"/>
    <property type="match status" value="14"/>
</dbReference>
<name>A0A979FLC6_HYAAZ</name>
<feature type="repeat" description="ANK" evidence="12">
    <location>
        <begin position="455"/>
        <end position="488"/>
    </location>
</feature>
<dbReference type="PANTHER" id="PTHR47143">
    <property type="entry name" value="TRANSIENT RECEPTOR POTENTIAL CATION CHANNEL PROTEIN PAINLESS"/>
    <property type="match status" value="1"/>
</dbReference>
<feature type="transmembrane region" description="Helical" evidence="13">
    <location>
        <begin position="832"/>
        <end position="856"/>
    </location>
</feature>
<evidence type="ECO:0000313" key="16">
    <source>
        <dbReference type="RefSeq" id="XP_047737830.1"/>
    </source>
</evidence>
<dbReference type="RefSeq" id="XP_047737830.1">
    <property type="nucleotide sequence ID" value="XM_047881874.1"/>
</dbReference>
<dbReference type="OrthoDB" id="1661883at2759"/>
<keyword evidence="6 13" id="KW-1133">Transmembrane helix</keyword>
<dbReference type="GO" id="GO:0034703">
    <property type="term" value="C:cation channel complex"/>
    <property type="evidence" value="ECO:0007669"/>
    <property type="project" value="UniProtKB-ARBA"/>
</dbReference>
<organism evidence="15 16">
    <name type="scientific">Hyalella azteca</name>
    <name type="common">Amphipod</name>
    <dbReference type="NCBI Taxonomy" id="294128"/>
    <lineage>
        <taxon>Eukaryota</taxon>
        <taxon>Metazoa</taxon>
        <taxon>Ecdysozoa</taxon>
        <taxon>Arthropoda</taxon>
        <taxon>Crustacea</taxon>
        <taxon>Multicrustacea</taxon>
        <taxon>Malacostraca</taxon>
        <taxon>Eumalacostraca</taxon>
        <taxon>Peracarida</taxon>
        <taxon>Amphipoda</taxon>
        <taxon>Senticaudata</taxon>
        <taxon>Talitrida</taxon>
        <taxon>Talitroidea</taxon>
        <taxon>Hyalellidae</taxon>
        <taxon>Hyalella</taxon>
    </lineage>
</organism>
<dbReference type="Pfam" id="PF12796">
    <property type="entry name" value="Ank_2"/>
    <property type="match status" value="4"/>
</dbReference>
<feature type="transmembrane region" description="Helical" evidence="13">
    <location>
        <begin position="658"/>
        <end position="685"/>
    </location>
</feature>
<evidence type="ECO:0000259" key="14">
    <source>
        <dbReference type="Pfam" id="PF00520"/>
    </source>
</evidence>
<accession>A0A979FLC6</accession>